<dbReference type="RefSeq" id="WP_043758683.1">
    <property type="nucleotide sequence ID" value="NZ_JACJIM010000002.1"/>
</dbReference>
<dbReference type="GeneID" id="96603418"/>
<evidence type="ECO:0000313" key="2">
    <source>
        <dbReference type="EMBL" id="MBA9062313.1"/>
    </source>
</evidence>
<name>A0ABR6D927_9HYPH</name>
<keyword evidence="3" id="KW-1185">Reference proteome</keyword>
<gene>
    <name evidence="2" type="ORF">GGQ91_001690</name>
</gene>
<evidence type="ECO:0000313" key="3">
    <source>
        <dbReference type="Proteomes" id="UP000565455"/>
    </source>
</evidence>
<feature type="signal peptide" evidence="1">
    <location>
        <begin position="1"/>
        <end position="23"/>
    </location>
</feature>
<proteinExistence type="predicted"/>
<dbReference type="SUPFAM" id="SSF50346">
    <property type="entry name" value="PRC-barrel domain"/>
    <property type="match status" value="1"/>
</dbReference>
<reference evidence="2 3" key="1">
    <citation type="submission" date="2020-08" db="EMBL/GenBank/DDBJ databases">
        <title>Genomic Encyclopedia of Type Strains, Phase IV (KMG-IV): sequencing the most valuable type-strain genomes for metagenomic binning, comparative biology and taxonomic classification.</title>
        <authorList>
            <person name="Goeker M."/>
        </authorList>
    </citation>
    <scope>NUCLEOTIDE SEQUENCE [LARGE SCALE GENOMIC DNA]</scope>
    <source>
        <strain evidence="2 3">DSM 5686</strain>
    </source>
</reference>
<dbReference type="EMBL" id="JACJIM010000002">
    <property type="protein sequence ID" value="MBA9062313.1"/>
    <property type="molecule type" value="Genomic_DNA"/>
</dbReference>
<protein>
    <submittedName>
        <fullName evidence="2">Sporulation protein YlmC with PRC-barrel domain</fullName>
    </submittedName>
</protein>
<accession>A0ABR6D927</accession>
<evidence type="ECO:0000256" key="1">
    <source>
        <dbReference type="SAM" id="SignalP"/>
    </source>
</evidence>
<comment type="caution">
    <text evidence="2">The sequence shown here is derived from an EMBL/GenBank/DDBJ whole genome shotgun (WGS) entry which is preliminary data.</text>
</comment>
<organism evidence="2 3">
    <name type="scientific">Methylobacterium fujisawaense</name>
    <dbReference type="NCBI Taxonomy" id="107400"/>
    <lineage>
        <taxon>Bacteria</taxon>
        <taxon>Pseudomonadati</taxon>
        <taxon>Pseudomonadota</taxon>
        <taxon>Alphaproteobacteria</taxon>
        <taxon>Hyphomicrobiales</taxon>
        <taxon>Methylobacteriaceae</taxon>
        <taxon>Methylobacterium</taxon>
    </lineage>
</organism>
<sequence>MSRHHTGRICLLALIALARTATAQELRSPLMDRGNSVIQENAASLMPTLRGRHLYADQGVRVGRVREVRVGQDGTTLLAIVARRRLLGGGEIGIPVSTLSQVGPVLTMRGTRDTIRAIPPL</sequence>
<dbReference type="Proteomes" id="UP000565455">
    <property type="component" value="Unassembled WGS sequence"/>
</dbReference>
<dbReference type="InterPro" id="IPR011033">
    <property type="entry name" value="PRC_barrel-like_sf"/>
</dbReference>
<keyword evidence="1" id="KW-0732">Signal</keyword>
<feature type="chain" id="PRO_5045637502" evidence="1">
    <location>
        <begin position="24"/>
        <end position="121"/>
    </location>
</feature>